<proteinExistence type="predicted"/>
<dbReference type="AlphaFoldDB" id="A0A3B0SFN7"/>
<feature type="non-terminal residue" evidence="1">
    <location>
        <position position="1"/>
    </location>
</feature>
<accession>A0A3B0SFN7</accession>
<reference evidence="1" key="1">
    <citation type="submission" date="2018-06" db="EMBL/GenBank/DDBJ databases">
        <authorList>
            <person name="Zhirakovskaya E."/>
        </authorList>
    </citation>
    <scope>NUCLEOTIDE SEQUENCE</scope>
</reference>
<name>A0A3B0SFN7_9ZZZZ</name>
<organism evidence="1">
    <name type="scientific">hydrothermal vent metagenome</name>
    <dbReference type="NCBI Taxonomy" id="652676"/>
    <lineage>
        <taxon>unclassified sequences</taxon>
        <taxon>metagenomes</taxon>
        <taxon>ecological metagenomes</taxon>
    </lineage>
</organism>
<dbReference type="Pfam" id="PF06934">
    <property type="entry name" value="CTI"/>
    <property type="match status" value="1"/>
</dbReference>
<evidence type="ECO:0000313" key="1">
    <source>
        <dbReference type="EMBL" id="VAV93775.1"/>
    </source>
</evidence>
<protein>
    <submittedName>
        <fullName evidence="1">Cis/trans isomerase</fullName>
    </submittedName>
</protein>
<keyword evidence="1" id="KW-0413">Isomerase</keyword>
<sequence>SNPFAAFAAIPASARYRFLLDDVEYIIRTFIRGPVCRGQVAVNVIEDRFWVMFLTPDADLSVNDPEYLATATPFLGLPAEHAEGPLLDRLVPAYLDHHRQYAELREKRYNAADPQKAGPSLDAIWLGDENAGASLLTVFRHFDNATVVSGFVGDVPETAWVIDFPTLERIYYNLVAGFDVFGSVEHQIATRVYMDLLRIESEDLFLSFLPAERRRDIHDDWYRGGKVKIRTLLHQKPIDIDHATQIKFTTDAPKAELLVKALKRNRSGLAQRDPINRAGDRRLGHSPELAAISSITSTQGPWVRYLPDLSLVRIKNPNGKDRVYSLIHDKAHTNIAFLFAENLRREPEKDTVTVIEGQIGSYPNFFFVVEHG</sequence>
<dbReference type="GO" id="GO:0016853">
    <property type="term" value="F:isomerase activity"/>
    <property type="evidence" value="ECO:0007669"/>
    <property type="project" value="UniProtKB-KW"/>
</dbReference>
<dbReference type="EMBL" id="UOEH01000124">
    <property type="protein sequence ID" value="VAV93775.1"/>
    <property type="molecule type" value="Genomic_DNA"/>
</dbReference>
<feature type="non-terminal residue" evidence="1">
    <location>
        <position position="372"/>
    </location>
</feature>
<gene>
    <name evidence="1" type="ORF">MNBD_ALPHA05-698</name>
</gene>
<dbReference type="InterPro" id="IPR010706">
    <property type="entry name" value="Fatty_acid_cis-trans_isomerase"/>
</dbReference>